<comment type="caution">
    <text evidence="3">The sequence shown here is derived from an EMBL/GenBank/DDBJ whole genome shotgun (WGS) entry which is preliminary data.</text>
</comment>
<proteinExistence type="predicted"/>
<dbReference type="GO" id="GO:0008168">
    <property type="term" value="F:methyltransferase activity"/>
    <property type="evidence" value="ECO:0007669"/>
    <property type="project" value="UniProtKB-KW"/>
</dbReference>
<dbReference type="EMBL" id="CABR01000076">
    <property type="protein sequence ID" value="CBI10228.1"/>
    <property type="molecule type" value="Genomic_DNA"/>
</dbReference>
<dbReference type="InterPro" id="IPR004398">
    <property type="entry name" value="RNA_MeTrfase_RsmD"/>
</dbReference>
<keyword evidence="1 3" id="KW-0489">Methyltransferase</keyword>
<dbReference type="Gene3D" id="3.40.50.150">
    <property type="entry name" value="Vaccinia Virus protein VP39"/>
    <property type="match status" value="1"/>
</dbReference>
<protein>
    <submittedName>
        <fullName evidence="3">Putative SAM-dependent methyltransferase</fullName>
    </submittedName>
</protein>
<organism evidence="3">
    <name type="scientific">mine drainage metagenome</name>
    <dbReference type="NCBI Taxonomy" id="410659"/>
    <lineage>
        <taxon>unclassified sequences</taxon>
        <taxon>metagenomes</taxon>
        <taxon>ecological metagenomes</taxon>
    </lineage>
</organism>
<dbReference type="GO" id="GO:0031167">
    <property type="term" value="P:rRNA methylation"/>
    <property type="evidence" value="ECO:0007669"/>
    <property type="project" value="InterPro"/>
</dbReference>
<name>E6QSK6_9ZZZZ</name>
<keyword evidence="2 3" id="KW-0808">Transferase</keyword>
<dbReference type="InterPro" id="IPR029063">
    <property type="entry name" value="SAM-dependent_MTases_sf"/>
</dbReference>
<accession>E6QSK6</accession>
<sequence length="195" mass="21780">MAQRNKGVSSTRRNTVRLIGGRWRHRLLHFPSMDGLRPTADAVRERLFNWLGQDLTGWHCLDLFAGSGALGFEAASRGAVQVVMVERNRTAYQALEINRQQLDAVMVQTICADGIAWLQQCKLTEAFTGFNLVLLDPPFALSLHTAALTHIQSLLAPSAFVYVEHDGTLQLPDGWTVWREGRSGLAHYCLLRPTI</sequence>
<reference evidence="3" key="1">
    <citation type="submission" date="2009-10" db="EMBL/GenBank/DDBJ databases">
        <title>Diversity of trophic interactions inside an arsenic-rich microbial ecosystem.</title>
        <authorList>
            <person name="Bertin P.N."/>
            <person name="Heinrich-Salmeron A."/>
            <person name="Pelletier E."/>
            <person name="Goulhen-Chollet F."/>
            <person name="Arsene-Ploetze F."/>
            <person name="Gallien S."/>
            <person name="Calteau A."/>
            <person name="Vallenet D."/>
            <person name="Casiot C."/>
            <person name="Chane-Woon-Ming B."/>
            <person name="Giloteaux L."/>
            <person name="Barakat M."/>
            <person name="Bonnefoy V."/>
            <person name="Bruneel O."/>
            <person name="Chandler M."/>
            <person name="Cleiss J."/>
            <person name="Duran R."/>
            <person name="Elbaz-Poulichet F."/>
            <person name="Fonknechten N."/>
            <person name="Lauga B."/>
            <person name="Mornico D."/>
            <person name="Ortet P."/>
            <person name="Schaeffer C."/>
            <person name="Siguier P."/>
            <person name="Alexander Thil Smith A."/>
            <person name="Van Dorsselaer A."/>
            <person name="Weissenbach J."/>
            <person name="Medigue C."/>
            <person name="Le Paslier D."/>
        </authorList>
    </citation>
    <scope>NUCLEOTIDE SEQUENCE</scope>
</reference>
<evidence type="ECO:0000313" key="3">
    <source>
        <dbReference type="EMBL" id="CBI10228.1"/>
    </source>
</evidence>
<evidence type="ECO:0000256" key="2">
    <source>
        <dbReference type="ARBA" id="ARBA00022679"/>
    </source>
</evidence>
<evidence type="ECO:0000256" key="1">
    <source>
        <dbReference type="ARBA" id="ARBA00022603"/>
    </source>
</evidence>
<dbReference type="PIRSF" id="PIRSF004553">
    <property type="entry name" value="CHP00095"/>
    <property type="match status" value="1"/>
</dbReference>
<dbReference type="NCBIfam" id="TIGR00095">
    <property type="entry name" value="16S rRNA (guanine(966)-N(2))-methyltransferase RsmD"/>
    <property type="match status" value="1"/>
</dbReference>
<dbReference type="PANTHER" id="PTHR43542:SF1">
    <property type="entry name" value="METHYLTRANSFERASE"/>
    <property type="match status" value="1"/>
</dbReference>
<dbReference type="SUPFAM" id="SSF53335">
    <property type="entry name" value="S-adenosyl-L-methionine-dependent methyltransferases"/>
    <property type="match status" value="1"/>
</dbReference>
<dbReference type="AlphaFoldDB" id="E6QSK6"/>
<dbReference type="PANTHER" id="PTHR43542">
    <property type="entry name" value="METHYLTRANSFERASE"/>
    <property type="match status" value="1"/>
</dbReference>
<gene>
    <name evidence="3" type="ORF">CARN7_0995</name>
</gene>
<dbReference type="CDD" id="cd02440">
    <property type="entry name" value="AdoMet_MTases"/>
    <property type="match status" value="1"/>
</dbReference>
<dbReference type="Pfam" id="PF03602">
    <property type="entry name" value="Cons_hypoth95"/>
    <property type="match status" value="1"/>
</dbReference>